<sequence>MSLLSEERKSIIVDELNRNNKVKVVALAERLQVSSETIRRDMDVLEKLGLLTRVYGGAVKRGYQAGEPPYENRQDLNREAKQRIGQKAASLLQDGDTILMDTGTTVLELARSIRDRKRLTILTNSVPVASLLINAIHNHVFSGKVIMLGGELNPEQQSSGGALCESFLSAFHVDRAFISVGGVSLVTGISDYDLSESMVTRKMISVAKEVIVLADSSKIGIQAFCQIAPLEAVDLLISDLPNPSSWAAELEQKGIAWLEASEVE</sequence>
<dbReference type="Pfam" id="PF08220">
    <property type="entry name" value="HTH_DeoR"/>
    <property type="match status" value="1"/>
</dbReference>
<dbReference type="Gene3D" id="3.40.50.1360">
    <property type="match status" value="1"/>
</dbReference>
<evidence type="ECO:0000313" key="6">
    <source>
        <dbReference type="Proteomes" id="UP000271031"/>
    </source>
</evidence>
<dbReference type="SUPFAM" id="SSF46785">
    <property type="entry name" value="Winged helix' DNA-binding domain"/>
    <property type="match status" value="1"/>
</dbReference>
<keyword evidence="3" id="KW-0804">Transcription</keyword>
<dbReference type="InterPro" id="IPR036390">
    <property type="entry name" value="WH_DNA-bd_sf"/>
</dbReference>
<dbReference type="GO" id="GO:0003700">
    <property type="term" value="F:DNA-binding transcription factor activity"/>
    <property type="evidence" value="ECO:0007669"/>
    <property type="project" value="InterPro"/>
</dbReference>
<dbReference type="OrthoDB" id="9797223at2"/>
<dbReference type="InterPro" id="IPR036388">
    <property type="entry name" value="WH-like_DNA-bd_sf"/>
</dbReference>
<dbReference type="SMART" id="SM00420">
    <property type="entry name" value="HTH_DEOR"/>
    <property type="match status" value="1"/>
</dbReference>
<keyword evidence="6" id="KW-1185">Reference proteome</keyword>
<evidence type="ECO:0000256" key="3">
    <source>
        <dbReference type="ARBA" id="ARBA00023163"/>
    </source>
</evidence>
<dbReference type="PANTHER" id="PTHR30363">
    <property type="entry name" value="HTH-TYPE TRANSCRIPTIONAL REGULATOR SRLR-RELATED"/>
    <property type="match status" value="1"/>
</dbReference>
<evidence type="ECO:0000313" key="5">
    <source>
        <dbReference type="EMBL" id="RNB84466.1"/>
    </source>
</evidence>
<comment type="caution">
    <text evidence="5">The sequence shown here is derived from an EMBL/GenBank/DDBJ whole genome shotgun (WGS) entry which is preliminary data.</text>
</comment>
<evidence type="ECO:0000256" key="1">
    <source>
        <dbReference type="ARBA" id="ARBA00023015"/>
    </source>
</evidence>
<dbReference type="InterPro" id="IPR050313">
    <property type="entry name" value="Carb_Metab_HTH_regulators"/>
</dbReference>
<dbReference type="PROSITE" id="PS00894">
    <property type="entry name" value="HTH_DEOR_1"/>
    <property type="match status" value="1"/>
</dbReference>
<keyword evidence="1" id="KW-0805">Transcription regulation</keyword>
<dbReference type="SMART" id="SM01134">
    <property type="entry name" value="DeoRC"/>
    <property type="match status" value="1"/>
</dbReference>
<dbReference type="GO" id="GO:0003677">
    <property type="term" value="F:DNA binding"/>
    <property type="evidence" value="ECO:0007669"/>
    <property type="project" value="UniProtKB-KW"/>
</dbReference>
<dbReference type="Pfam" id="PF00455">
    <property type="entry name" value="DeoRC"/>
    <property type="match status" value="1"/>
</dbReference>
<protein>
    <submittedName>
        <fullName evidence="5">DeoR/GlpR transcriptional regulator</fullName>
    </submittedName>
</protein>
<dbReference type="EMBL" id="RHHQ01000017">
    <property type="protein sequence ID" value="RNB84466.1"/>
    <property type="molecule type" value="Genomic_DNA"/>
</dbReference>
<evidence type="ECO:0000259" key="4">
    <source>
        <dbReference type="PROSITE" id="PS51000"/>
    </source>
</evidence>
<dbReference type="AlphaFoldDB" id="A0A3M8D8W6"/>
<organism evidence="5 6">
    <name type="scientific">Brevibacillus fluminis</name>
    <dbReference type="NCBI Taxonomy" id="511487"/>
    <lineage>
        <taxon>Bacteria</taxon>
        <taxon>Bacillati</taxon>
        <taxon>Bacillota</taxon>
        <taxon>Bacilli</taxon>
        <taxon>Bacillales</taxon>
        <taxon>Paenibacillaceae</taxon>
        <taxon>Brevibacillus</taxon>
    </lineage>
</organism>
<gene>
    <name evidence="5" type="ORF">EDM56_20335</name>
</gene>
<reference evidence="5 6" key="1">
    <citation type="submission" date="2018-10" db="EMBL/GenBank/DDBJ databases">
        <title>Phylogenomics of Brevibacillus.</title>
        <authorList>
            <person name="Dunlap C."/>
        </authorList>
    </citation>
    <scope>NUCLEOTIDE SEQUENCE [LARGE SCALE GENOMIC DNA]</scope>
    <source>
        <strain evidence="5 6">JCM 15716</strain>
    </source>
</reference>
<evidence type="ECO:0000256" key="2">
    <source>
        <dbReference type="ARBA" id="ARBA00023125"/>
    </source>
</evidence>
<dbReference type="RefSeq" id="WP_122919749.1">
    <property type="nucleotide sequence ID" value="NZ_RHHQ01000017.1"/>
</dbReference>
<dbReference type="InterPro" id="IPR018356">
    <property type="entry name" value="Tscrpt_reg_HTH_DeoR_CS"/>
</dbReference>
<dbReference type="PRINTS" id="PR00037">
    <property type="entry name" value="HTHLACR"/>
</dbReference>
<name>A0A3M8D8W6_9BACL</name>
<accession>A0A3M8D8W6</accession>
<dbReference type="PROSITE" id="PS51000">
    <property type="entry name" value="HTH_DEOR_2"/>
    <property type="match status" value="1"/>
</dbReference>
<dbReference type="InterPro" id="IPR001034">
    <property type="entry name" value="DeoR_HTH"/>
</dbReference>
<proteinExistence type="predicted"/>
<dbReference type="Gene3D" id="1.10.10.10">
    <property type="entry name" value="Winged helix-like DNA-binding domain superfamily/Winged helix DNA-binding domain"/>
    <property type="match status" value="1"/>
</dbReference>
<dbReference type="InterPro" id="IPR014036">
    <property type="entry name" value="DeoR-like_C"/>
</dbReference>
<dbReference type="PANTHER" id="PTHR30363:SF44">
    <property type="entry name" value="AGA OPERON TRANSCRIPTIONAL REPRESSOR-RELATED"/>
    <property type="match status" value="1"/>
</dbReference>
<dbReference type="Proteomes" id="UP000271031">
    <property type="component" value="Unassembled WGS sequence"/>
</dbReference>
<dbReference type="SUPFAM" id="SSF100950">
    <property type="entry name" value="NagB/RpiA/CoA transferase-like"/>
    <property type="match status" value="1"/>
</dbReference>
<keyword evidence="2" id="KW-0238">DNA-binding</keyword>
<feature type="domain" description="HTH deoR-type" evidence="4">
    <location>
        <begin position="5"/>
        <end position="60"/>
    </location>
</feature>
<dbReference type="InterPro" id="IPR037171">
    <property type="entry name" value="NagB/RpiA_transferase-like"/>
</dbReference>